<evidence type="ECO:0000313" key="3">
    <source>
        <dbReference type="EMBL" id="MBY73031.1"/>
    </source>
</evidence>
<dbReference type="Gene3D" id="1.25.10.10">
    <property type="entry name" value="Leucine-rich Repeat Variant"/>
    <property type="match status" value="1"/>
</dbReference>
<dbReference type="EMBL" id="GGMS01003828">
    <property type="protein sequence ID" value="MBY73031.1"/>
    <property type="molecule type" value="Transcribed_RNA"/>
</dbReference>
<proteinExistence type="predicted"/>
<evidence type="ECO:0000256" key="1">
    <source>
        <dbReference type="ARBA" id="ARBA00022884"/>
    </source>
</evidence>
<reference evidence="3" key="1">
    <citation type="submission" date="2018-04" db="EMBL/GenBank/DDBJ databases">
        <title>Transcriptome assembly of Sipha flava.</title>
        <authorList>
            <person name="Scully E.D."/>
            <person name="Geib S.M."/>
            <person name="Palmer N.A."/>
            <person name="Koch K."/>
            <person name="Bradshaw J."/>
            <person name="Heng-Moss T."/>
            <person name="Sarath G."/>
        </authorList>
    </citation>
    <scope>NUCLEOTIDE SEQUENCE</scope>
</reference>
<keyword evidence="1" id="KW-0694">RNA-binding</keyword>
<protein>
    <submittedName>
        <fullName evidence="3">Pumilio domain-containing protein 12</fullName>
    </submittedName>
</protein>
<dbReference type="GO" id="GO:0003729">
    <property type="term" value="F:mRNA binding"/>
    <property type="evidence" value="ECO:0007669"/>
    <property type="project" value="TreeGrafter"/>
</dbReference>
<dbReference type="GO" id="GO:0006417">
    <property type="term" value="P:regulation of translation"/>
    <property type="evidence" value="ECO:0007669"/>
    <property type="project" value="TreeGrafter"/>
</dbReference>
<dbReference type="PANTHER" id="PTHR13389:SF0">
    <property type="entry name" value="PUMILIO HOMOLOG 3"/>
    <property type="match status" value="1"/>
</dbReference>
<dbReference type="SUPFAM" id="SSF48371">
    <property type="entry name" value="ARM repeat"/>
    <property type="match status" value="1"/>
</dbReference>
<dbReference type="GO" id="GO:0005730">
    <property type="term" value="C:nucleolus"/>
    <property type="evidence" value="ECO:0007669"/>
    <property type="project" value="TreeGrafter"/>
</dbReference>
<accession>A0A2S2Q609</accession>
<dbReference type="InterPro" id="IPR011989">
    <property type="entry name" value="ARM-like"/>
</dbReference>
<dbReference type="Pfam" id="PF08144">
    <property type="entry name" value="CPL"/>
    <property type="match status" value="1"/>
</dbReference>
<dbReference type="InterPro" id="IPR040059">
    <property type="entry name" value="PUM3"/>
</dbReference>
<dbReference type="InterPro" id="IPR016024">
    <property type="entry name" value="ARM-type_fold"/>
</dbReference>
<gene>
    <name evidence="3" type="primary">puf-12</name>
    <name evidence="3" type="ORF">g.92224</name>
</gene>
<dbReference type="InterPro" id="IPR012959">
    <property type="entry name" value="CPL_dom"/>
</dbReference>
<name>A0A2S2Q609_9HEMI</name>
<evidence type="ECO:0000259" key="2">
    <source>
        <dbReference type="Pfam" id="PF08144"/>
    </source>
</evidence>
<sequence length="536" mass="61647">MIGSGNELYLAKKPDKIKTAKKCYFLTPSIQYKNKKYINNKTRGKMKLAEKPEKSVGAKRVKGIIRRKPILGTEKKTDCTKSLNDDLEMIGSGNELDLAKKPDKIKTAKKCYFLTPSIQYKNKKYINNKTRGKMKLAEKPEKSVGAKRVKGIIRRKPILGTEKKTDCTKSLTDGLKIIVSGYKPHTEYERNLFKKIKAKPNSTNDVWKEFKIEKQELRNWPNLHKFKFNETVLMSKQRWERMCLDGPKENKDILLNKLFKFSKLHLATMIFIHDAARAVQCLLKQRLPVIYPQIISENMKYVPIILLFMYAYACLKNMLKHGDADQRKTIINSVMGKCYAATIHSNTAKMMALIYPFYVTLEQPNNMMQELYGASSILCEFPNILSFADILKNLLITKDIILAKTKDNIKKKFSNKKNVDSCVKELINAVFNNFLRHLQENPKFWLINGSVAVVLLGILKSGTEEKLRDAITSVANYLVDPDNTILKKDKEMSVYEHAGLHIVLEKIIGYDQTLEKNNKSTFSENLLAVINNLFFY</sequence>
<dbReference type="OrthoDB" id="497380at2759"/>
<feature type="domain" description="CPL" evidence="2">
    <location>
        <begin position="404"/>
        <end position="518"/>
    </location>
</feature>
<organism evidence="3">
    <name type="scientific">Sipha flava</name>
    <name type="common">yellow sugarcane aphid</name>
    <dbReference type="NCBI Taxonomy" id="143950"/>
    <lineage>
        <taxon>Eukaryota</taxon>
        <taxon>Metazoa</taxon>
        <taxon>Ecdysozoa</taxon>
        <taxon>Arthropoda</taxon>
        <taxon>Hexapoda</taxon>
        <taxon>Insecta</taxon>
        <taxon>Pterygota</taxon>
        <taxon>Neoptera</taxon>
        <taxon>Paraneoptera</taxon>
        <taxon>Hemiptera</taxon>
        <taxon>Sternorrhyncha</taxon>
        <taxon>Aphidomorpha</taxon>
        <taxon>Aphidoidea</taxon>
        <taxon>Aphididae</taxon>
        <taxon>Sipha</taxon>
    </lineage>
</organism>
<dbReference type="AlphaFoldDB" id="A0A2S2Q609"/>
<dbReference type="PANTHER" id="PTHR13389">
    <property type="entry name" value="PUMILIO HOMOLOG 3"/>
    <property type="match status" value="1"/>
</dbReference>